<organism evidence="5">
    <name type="scientific">Thermosulfurimonas dismutans</name>
    <dbReference type="NCBI Taxonomy" id="999894"/>
    <lineage>
        <taxon>Bacteria</taxon>
        <taxon>Pseudomonadati</taxon>
        <taxon>Thermodesulfobacteriota</taxon>
        <taxon>Thermodesulfobacteria</taxon>
        <taxon>Thermodesulfobacteriales</taxon>
        <taxon>Thermodesulfobacteriaceae</taxon>
        <taxon>Thermosulfurimonas</taxon>
    </lineage>
</organism>
<gene>
    <name evidence="5" type="ORF">ENJ40_09575</name>
</gene>
<proteinExistence type="predicted"/>
<keyword evidence="1" id="KW-0479">Metal-binding</keyword>
<dbReference type="Pfam" id="PF12838">
    <property type="entry name" value="Fer4_7"/>
    <property type="match status" value="1"/>
</dbReference>
<sequence length="69" mass="7826">MARFRVRVSFPERCKGCGLCVHFCPRKILSVGVRRNRQGYRVVEVTESEKCTGCGVCYLMCPDVVLEVV</sequence>
<evidence type="ECO:0000256" key="3">
    <source>
        <dbReference type="ARBA" id="ARBA00023014"/>
    </source>
</evidence>
<dbReference type="InterPro" id="IPR017896">
    <property type="entry name" value="4Fe4S_Fe-S-bd"/>
</dbReference>
<keyword evidence="3" id="KW-0411">Iron-sulfur</keyword>
<evidence type="ECO:0000313" key="5">
    <source>
        <dbReference type="EMBL" id="HFC98684.1"/>
    </source>
</evidence>
<evidence type="ECO:0000256" key="2">
    <source>
        <dbReference type="ARBA" id="ARBA00023004"/>
    </source>
</evidence>
<feature type="domain" description="4Fe-4S ferredoxin-type" evidence="4">
    <location>
        <begin position="41"/>
        <end position="69"/>
    </location>
</feature>
<feature type="domain" description="4Fe-4S ferredoxin-type" evidence="4">
    <location>
        <begin position="4"/>
        <end position="34"/>
    </location>
</feature>
<dbReference type="GO" id="GO:0051536">
    <property type="term" value="F:iron-sulfur cluster binding"/>
    <property type="evidence" value="ECO:0007669"/>
    <property type="project" value="UniProtKB-KW"/>
</dbReference>
<name>A0A7C3GW83_9BACT</name>
<evidence type="ECO:0000259" key="4">
    <source>
        <dbReference type="PROSITE" id="PS51379"/>
    </source>
</evidence>
<dbReference type="AlphaFoldDB" id="A0A7C3GW83"/>
<dbReference type="PANTHER" id="PTHR43122:SF2">
    <property type="entry name" value="FERREDOXIN SUBUNIT OF PYRUVATE:FLAVODOXIN OXIDOREDUCTASE"/>
    <property type="match status" value="1"/>
</dbReference>
<accession>A0A7C3GW83</accession>
<dbReference type="PROSITE" id="PS51379">
    <property type="entry name" value="4FE4S_FER_2"/>
    <property type="match status" value="2"/>
</dbReference>
<dbReference type="InterPro" id="IPR017900">
    <property type="entry name" value="4Fe4S_Fe_S_CS"/>
</dbReference>
<dbReference type="Proteomes" id="UP000886043">
    <property type="component" value="Unassembled WGS sequence"/>
</dbReference>
<dbReference type="Gene3D" id="3.30.70.20">
    <property type="match status" value="1"/>
</dbReference>
<reference evidence="5" key="1">
    <citation type="journal article" date="2020" name="mSystems">
        <title>Genome- and Community-Level Interaction Insights into Carbon Utilization and Element Cycling Functions of Hydrothermarchaeota in Hydrothermal Sediment.</title>
        <authorList>
            <person name="Zhou Z."/>
            <person name="Liu Y."/>
            <person name="Xu W."/>
            <person name="Pan J."/>
            <person name="Luo Z.H."/>
            <person name="Li M."/>
        </authorList>
    </citation>
    <scope>NUCLEOTIDE SEQUENCE [LARGE SCALE GENOMIC DNA]</scope>
    <source>
        <strain evidence="5">HyVt-483</strain>
    </source>
</reference>
<protein>
    <submittedName>
        <fullName evidence="5">4Fe-4S dicluster domain-containing protein</fullName>
    </submittedName>
</protein>
<dbReference type="EMBL" id="DRMH01000132">
    <property type="protein sequence ID" value="HFC98684.1"/>
    <property type="molecule type" value="Genomic_DNA"/>
</dbReference>
<evidence type="ECO:0000256" key="1">
    <source>
        <dbReference type="ARBA" id="ARBA00022723"/>
    </source>
</evidence>
<dbReference type="PANTHER" id="PTHR43122">
    <property type="entry name" value="FERREDOXIN SUBUNIT OF PYRUVATE:FLAVODOXIN OXIDOREDUCTASE-RELATED"/>
    <property type="match status" value="1"/>
</dbReference>
<comment type="caution">
    <text evidence="5">The sequence shown here is derived from an EMBL/GenBank/DDBJ whole genome shotgun (WGS) entry which is preliminary data.</text>
</comment>
<dbReference type="GO" id="GO:0046872">
    <property type="term" value="F:metal ion binding"/>
    <property type="evidence" value="ECO:0007669"/>
    <property type="project" value="UniProtKB-KW"/>
</dbReference>
<dbReference type="SUPFAM" id="SSF54862">
    <property type="entry name" value="4Fe-4S ferredoxins"/>
    <property type="match status" value="1"/>
</dbReference>
<dbReference type="PROSITE" id="PS00198">
    <property type="entry name" value="4FE4S_FER_1"/>
    <property type="match status" value="2"/>
</dbReference>
<keyword evidence="2" id="KW-0408">Iron</keyword>